<dbReference type="PANTHER" id="PTHR21310:SF13">
    <property type="entry name" value="AMINOGLYCOSIDE PHOSPHOTRANSFERASE DOMAIN-CONTAINING PROTEIN"/>
    <property type="match status" value="1"/>
</dbReference>
<reference evidence="2" key="1">
    <citation type="journal article" date="2020" name="Stud. Mycol.">
        <title>101 Dothideomycetes genomes: a test case for predicting lifestyles and emergence of pathogens.</title>
        <authorList>
            <person name="Haridas S."/>
            <person name="Albert R."/>
            <person name="Binder M."/>
            <person name="Bloem J."/>
            <person name="Labutti K."/>
            <person name="Salamov A."/>
            <person name="Andreopoulos B."/>
            <person name="Baker S."/>
            <person name="Barry K."/>
            <person name="Bills G."/>
            <person name="Bluhm B."/>
            <person name="Cannon C."/>
            <person name="Castanera R."/>
            <person name="Culley D."/>
            <person name="Daum C."/>
            <person name="Ezra D."/>
            <person name="Gonzalez J."/>
            <person name="Henrissat B."/>
            <person name="Kuo A."/>
            <person name="Liang C."/>
            <person name="Lipzen A."/>
            <person name="Lutzoni F."/>
            <person name="Magnuson J."/>
            <person name="Mondo S."/>
            <person name="Nolan M."/>
            <person name="Ohm R."/>
            <person name="Pangilinan J."/>
            <person name="Park H.-J."/>
            <person name="Ramirez L."/>
            <person name="Alfaro M."/>
            <person name="Sun H."/>
            <person name="Tritt A."/>
            <person name="Yoshinaga Y."/>
            <person name="Zwiers L.-H."/>
            <person name="Turgeon B."/>
            <person name="Goodwin S."/>
            <person name="Spatafora J."/>
            <person name="Crous P."/>
            <person name="Grigoriev I."/>
        </authorList>
    </citation>
    <scope>NUCLEOTIDE SEQUENCE</scope>
    <source>
        <strain evidence="2">CBS 109.77</strain>
    </source>
</reference>
<name>A0A6A6XM86_9PLEO</name>
<dbReference type="Gene3D" id="3.90.1200.10">
    <property type="match status" value="1"/>
</dbReference>
<dbReference type="EMBL" id="MU001816">
    <property type="protein sequence ID" value="KAF2797035.1"/>
    <property type="molecule type" value="Genomic_DNA"/>
</dbReference>
<evidence type="ECO:0000313" key="3">
    <source>
        <dbReference type="Proteomes" id="UP000799757"/>
    </source>
</evidence>
<gene>
    <name evidence="2" type="ORF">K505DRAFT_415340</name>
</gene>
<feature type="domain" description="Aminoglycoside phosphotransferase" evidence="1">
    <location>
        <begin position="98"/>
        <end position="377"/>
    </location>
</feature>
<dbReference type="SUPFAM" id="SSF56112">
    <property type="entry name" value="Protein kinase-like (PK-like)"/>
    <property type="match status" value="1"/>
</dbReference>
<protein>
    <recommendedName>
        <fullName evidence="1">Aminoglycoside phosphotransferase domain-containing protein</fullName>
    </recommendedName>
</protein>
<dbReference type="Pfam" id="PF01636">
    <property type="entry name" value="APH"/>
    <property type="match status" value="1"/>
</dbReference>
<dbReference type="Proteomes" id="UP000799757">
    <property type="component" value="Unassembled WGS sequence"/>
</dbReference>
<dbReference type="InterPro" id="IPR051678">
    <property type="entry name" value="AGP_Transferase"/>
</dbReference>
<dbReference type="OrthoDB" id="2906425at2759"/>
<dbReference type="InterPro" id="IPR002575">
    <property type="entry name" value="Aminoglycoside_PTrfase"/>
</dbReference>
<accession>A0A6A6XM86</accession>
<keyword evidence="3" id="KW-1185">Reference proteome</keyword>
<organism evidence="2 3">
    <name type="scientific">Melanomma pulvis-pyrius CBS 109.77</name>
    <dbReference type="NCBI Taxonomy" id="1314802"/>
    <lineage>
        <taxon>Eukaryota</taxon>
        <taxon>Fungi</taxon>
        <taxon>Dikarya</taxon>
        <taxon>Ascomycota</taxon>
        <taxon>Pezizomycotina</taxon>
        <taxon>Dothideomycetes</taxon>
        <taxon>Pleosporomycetidae</taxon>
        <taxon>Pleosporales</taxon>
        <taxon>Melanommataceae</taxon>
        <taxon>Melanomma</taxon>
    </lineage>
</organism>
<sequence>MKTFEETTTRGGGQHGLKWERNIFSLTPVWTVDPSIECIKVICYDWLRRSFPSNLCDIKAVEFLDEGAFNRVYRIDAIAKVEASSDAQLKTGIVETHQLFKYAFRISLPVDPRLKSMSEVATIQYLNAFTTIPAPIVLHSSHSAKNDLGFEYTLQTYIPGHKLSSIWHKLGHDGRKRMVQQLALIQTELFSQATFRHIGNIYHRRDELASSDAAQDNLTKSSPNDFYVGKIVSNPFILQSAMREVVNRGPFRTSADWLSAQLENVVLECEILQESSDKNDLEAAERSGEIAKRLLALLPKLFPDDGSVEDTFLFHNDLSQENIFCSKNGTITAILDWEATSCLPRWAAYDFPQLLQGADYPTEPDPTSYHRGADDLLFQDRLLMWQQMELKHTYRETMERIWPEWATEHRNMRNRTRRDFHHAVDLCDSELCWNTITKWLNANDELQGKDEYIQLELF</sequence>
<dbReference type="AlphaFoldDB" id="A0A6A6XM86"/>
<evidence type="ECO:0000313" key="2">
    <source>
        <dbReference type="EMBL" id="KAF2797035.1"/>
    </source>
</evidence>
<dbReference type="InterPro" id="IPR011009">
    <property type="entry name" value="Kinase-like_dom_sf"/>
</dbReference>
<proteinExistence type="predicted"/>
<evidence type="ECO:0000259" key="1">
    <source>
        <dbReference type="Pfam" id="PF01636"/>
    </source>
</evidence>
<dbReference type="PANTHER" id="PTHR21310">
    <property type="entry name" value="AMINOGLYCOSIDE PHOSPHOTRANSFERASE-RELATED-RELATED"/>
    <property type="match status" value="1"/>
</dbReference>